<keyword evidence="4 6" id="KW-1133">Transmembrane helix</keyword>
<dbReference type="PANTHER" id="PTHR30250:SF11">
    <property type="entry name" value="O-ANTIGEN TRANSPORTER-RELATED"/>
    <property type="match status" value="1"/>
</dbReference>
<dbReference type="Pfam" id="PF01943">
    <property type="entry name" value="Polysacc_synt"/>
    <property type="match status" value="1"/>
</dbReference>
<evidence type="ECO:0000313" key="8">
    <source>
        <dbReference type="Proteomes" id="UP000292544"/>
    </source>
</evidence>
<keyword evidence="8" id="KW-1185">Reference proteome</keyword>
<comment type="caution">
    <text evidence="7">The sequence shown here is derived from an EMBL/GenBank/DDBJ whole genome shotgun (WGS) entry which is preliminary data.</text>
</comment>
<dbReference type="EMBL" id="SHLY01000011">
    <property type="protein sequence ID" value="TAA39588.1"/>
    <property type="molecule type" value="Genomic_DNA"/>
</dbReference>
<evidence type="ECO:0000256" key="5">
    <source>
        <dbReference type="ARBA" id="ARBA00023136"/>
    </source>
</evidence>
<feature type="transmembrane region" description="Helical" evidence="6">
    <location>
        <begin position="248"/>
        <end position="267"/>
    </location>
</feature>
<feature type="transmembrane region" description="Helical" evidence="6">
    <location>
        <begin position="353"/>
        <end position="375"/>
    </location>
</feature>
<dbReference type="Proteomes" id="UP000292544">
    <property type="component" value="Unassembled WGS sequence"/>
</dbReference>
<keyword evidence="3 6" id="KW-0812">Transmembrane</keyword>
<organism evidence="7 8">
    <name type="scientific">Corallincola spongiicola</name>
    <dbReference type="NCBI Taxonomy" id="2520508"/>
    <lineage>
        <taxon>Bacteria</taxon>
        <taxon>Pseudomonadati</taxon>
        <taxon>Pseudomonadota</taxon>
        <taxon>Gammaproteobacteria</taxon>
        <taxon>Alteromonadales</taxon>
        <taxon>Psychromonadaceae</taxon>
        <taxon>Corallincola</taxon>
    </lineage>
</organism>
<comment type="subcellular location">
    <subcellularLocation>
        <location evidence="1">Cell membrane</location>
        <topology evidence="1">Multi-pass membrane protein</topology>
    </subcellularLocation>
</comment>
<evidence type="ECO:0000256" key="1">
    <source>
        <dbReference type="ARBA" id="ARBA00004651"/>
    </source>
</evidence>
<protein>
    <recommendedName>
        <fullName evidence="9">Polysaccharide biosynthesis protein</fullName>
    </recommendedName>
</protein>
<dbReference type="InterPro" id="IPR050833">
    <property type="entry name" value="Poly_Biosynth_Transport"/>
</dbReference>
<evidence type="ECO:0008006" key="9">
    <source>
        <dbReference type="Google" id="ProtNLM"/>
    </source>
</evidence>
<feature type="transmembrane region" description="Helical" evidence="6">
    <location>
        <begin position="205"/>
        <end position="227"/>
    </location>
</feature>
<reference evidence="8" key="1">
    <citation type="submission" date="2019-02" db="EMBL/GenBank/DDBJ databases">
        <title>Draft genome sequence of Muricauda sp. 176CP4-71.</title>
        <authorList>
            <person name="Park J.-S."/>
        </authorList>
    </citation>
    <scope>NUCLEOTIDE SEQUENCE [LARGE SCALE GENOMIC DNA]</scope>
    <source>
        <strain evidence="8">176GS2-150</strain>
    </source>
</reference>
<sequence>MITISGMRIGCSLKDNIQELNRNKILASNVSMGVVFKFSGIIVSYLTVPVLLNYLGYEKYGVWMTIFSVLSWIYTFDVGIGNGLKIWLTEAIAKGDDETAKKLIATAYIIISVISVIFFSALALIILLAPVQSVINSSLFSENYLKVLVALNVAFFLSNFIISLYKQLLFSVHKSAIVTFSTVINQAIVLLLLVLLPYFFDSSLIAISLAYGFSNIVVSLYFSYSFFKDRKQLVPNRSDFDKKEVKRITGVGLEFFIIQLCAIVIFATDNMIISSLLGPAEVTNYSIVNKFYQAFLIMWYVTSAPLSSLYMDAYIKRDFAWISRTMKKLHYIYLVIILLVSSSYFWIGYVLELWIGEIVAIPDILIQIFIVFVAMRIYGDLNMSFLNAIGKLKLQVFLTSIGAAVNIPLSIYFVKVHAMGISGVILATCFSLVLVTIFMPLQVKYVLKKSS</sequence>
<evidence type="ECO:0000256" key="6">
    <source>
        <dbReference type="SAM" id="Phobius"/>
    </source>
</evidence>
<keyword evidence="2" id="KW-1003">Cell membrane</keyword>
<feature type="transmembrane region" description="Helical" evidence="6">
    <location>
        <begin position="60"/>
        <end position="84"/>
    </location>
</feature>
<evidence type="ECO:0000256" key="3">
    <source>
        <dbReference type="ARBA" id="ARBA00022692"/>
    </source>
</evidence>
<evidence type="ECO:0000313" key="7">
    <source>
        <dbReference type="EMBL" id="TAA39588.1"/>
    </source>
</evidence>
<evidence type="ECO:0000256" key="2">
    <source>
        <dbReference type="ARBA" id="ARBA00022475"/>
    </source>
</evidence>
<feature type="transmembrane region" description="Helical" evidence="6">
    <location>
        <begin position="105"/>
        <end position="131"/>
    </location>
</feature>
<feature type="transmembrane region" description="Helical" evidence="6">
    <location>
        <begin position="396"/>
        <end position="414"/>
    </location>
</feature>
<feature type="transmembrane region" description="Helical" evidence="6">
    <location>
        <begin position="291"/>
        <end position="310"/>
    </location>
</feature>
<evidence type="ECO:0000256" key="4">
    <source>
        <dbReference type="ARBA" id="ARBA00022989"/>
    </source>
</evidence>
<feature type="transmembrane region" description="Helical" evidence="6">
    <location>
        <begin position="177"/>
        <end position="199"/>
    </location>
</feature>
<proteinExistence type="predicted"/>
<dbReference type="PANTHER" id="PTHR30250">
    <property type="entry name" value="PST FAMILY PREDICTED COLANIC ACID TRANSPORTER"/>
    <property type="match status" value="1"/>
</dbReference>
<gene>
    <name evidence="7" type="ORF">EXY25_18590</name>
</gene>
<accession>A0ABY1WKH5</accession>
<name>A0ABY1WKH5_9GAMM</name>
<keyword evidence="5 6" id="KW-0472">Membrane</keyword>
<feature type="transmembrane region" description="Helical" evidence="6">
    <location>
        <begin position="26"/>
        <end position="48"/>
    </location>
</feature>
<feature type="transmembrane region" description="Helical" evidence="6">
    <location>
        <begin position="331"/>
        <end position="347"/>
    </location>
</feature>
<feature type="transmembrane region" description="Helical" evidence="6">
    <location>
        <begin position="143"/>
        <end position="165"/>
    </location>
</feature>
<feature type="transmembrane region" description="Helical" evidence="6">
    <location>
        <begin position="420"/>
        <end position="441"/>
    </location>
</feature>
<dbReference type="InterPro" id="IPR002797">
    <property type="entry name" value="Polysacc_synth"/>
</dbReference>